<feature type="region of interest" description="Disordered" evidence="1">
    <location>
        <begin position="1"/>
        <end position="25"/>
    </location>
</feature>
<organism evidence="2 3">
    <name type="scientific">Dioscorea zingiberensis</name>
    <dbReference type="NCBI Taxonomy" id="325984"/>
    <lineage>
        <taxon>Eukaryota</taxon>
        <taxon>Viridiplantae</taxon>
        <taxon>Streptophyta</taxon>
        <taxon>Embryophyta</taxon>
        <taxon>Tracheophyta</taxon>
        <taxon>Spermatophyta</taxon>
        <taxon>Magnoliopsida</taxon>
        <taxon>Liliopsida</taxon>
        <taxon>Dioscoreales</taxon>
        <taxon>Dioscoreaceae</taxon>
        <taxon>Dioscorea</taxon>
    </lineage>
</organism>
<dbReference type="Proteomes" id="UP001085076">
    <property type="component" value="Miscellaneous, Linkage group lg02"/>
</dbReference>
<evidence type="ECO:0000313" key="3">
    <source>
        <dbReference type="Proteomes" id="UP001085076"/>
    </source>
</evidence>
<accession>A0A9D5CXD1</accession>
<evidence type="ECO:0000313" key="2">
    <source>
        <dbReference type="EMBL" id="KAJ0981635.1"/>
    </source>
</evidence>
<dbReference type="EMBL" id="JAGGNH010000002">
    <property type="protein sequence ID" value="KAJ0981635.1"/>
    <property type="molecule type" value="Genomic_DNA"/>
</dbReference>
<protein>
    <submittedName>
        <fullName evidence="2">Uncharacterized protein</fullName>
    </submittedName>
</protein>
<proteinExistence type="predicted"/>
<evidence type="ECO:0000256" key="1">
    <source>
        <dbReference type="SAM" id="MobiDB-lite"/>
    </source>
</evidence>
<comment type="caution">
    <text evidence="2">The sequence shown here is derived from an EMBL/GenBank/DDBJ whole genome shotgun (WGS) entry which is preliminary data.</text>
</comment>
<name>A0A9D5CXD1_9LILI</name>
<gene>
    <name evidence="2" type="ORF">J5N97_009890</name>
</gene>
<sequence>MNGIGVQPNTAYISPAPPKNQLLSPPALSQSKRKVIGLERLVLHQCTLAHGGMAFAADALPSVSCRILEAGLKI</sequence>
<dbReference type="AlphaFoldDB" id="A0A9D5CXD1"/>
<reference evidence="2" key="1">
    <citation type="submission" date="2021-03" db="EMBL/GenBank/DDBJ databases">
        <authorList>
            <person name="Li Z."/>
            <person name="Yang C."/>
        </authorList>
    </citation>
    <scope>NUCLEOTIDE SEQUENCE</scope>
    <source>
        <strain evidence="2">Dzin_1.0</strain>
        <tissue evidence="2">Leaf</tissue>
    </source>
</reference>
<reference evidence="2" key="2">
    <citation type="journal article" date="2022" name="Hortic Res">
        <title>The genome of Dioscorea zingiberensis sheds light on the biosynthesis, origin and evolution of the medicinally important diosgenin saponins.</title>
        <authorList>
            <person name="Li Y."/>
            <person name="Tan C."/>
            <person name="Li Z."/>
            <person name="Guo J."/>
            <person name="Li S."/>
            <person name="Chen X."/>
            <person name="Wang C."/>
            <person name="Dai X."/>
            <person name="Yang H."/>
            <person name="Song W."/>
            <person name="Hou L."/>
            <person name="Xu J."/>
            <person name="Tong Z."/>
            <person name="Xu A."/>
            <person name="Yuan X."/>
            <person name="Wang W."/>
            <person name="Yang Q."/>
            <person name="Chen L."/>
            <person name="Sun Z."/>
            <person name="Wang K."/>
            <person name="Pan B."/>
            <person name="Chen J."/>
            <person name="Bao Y."/>
            <person name="Liu F."/>
            <person name="Qi X."/>
            <person name="Gang D.R."/>
            <person name="Wen J."/>
            <person name="Li J."/>
        </authorList>
    </citation>
    <scope>NUCLEOTIDE SEQUENCE</scope>
    <source>
        <strain evidence="2">Dzin_1.0</strain>
    </source>
</reference>
<keyword evidence="3" id="KW-1185">Reference proteome</keyword>